<dbReference type="InParanoid" id="A0A6P8HAX4"/>
<dbReference type="Pfam" id="PF00094">
    <property type="entry name" value="VWD"/>
    <property type="match status" value="1"/>
</dbReference>
<evidence type="ECO:0000256" key="1">
    <source>
        <dbReference type="ARBA" id="ARBA00006373"/>
    </source>
</evidence>
<keyword evidence="4" id="KW-0325">Glycoprotein</keyword>
<dbReference type="PROSITE" id="PS50026">
    <property type="entry name" value="EGF_3"/>
    <property type="match status" value="1"/>
</dbReference>
<dbReference type="Gene3D" id="2.60.40.10">
    <property type="entry name" value="Immunoglobulins"/>
    <property type="match status" value="3"/>
</dbReference>
<feature type="domain" description="EGF-like" evidence="6">
    <location>
        <begin position="944"/>
        <end position="983"/>
    </location>
</feature>
<reference evidence="10" key="1">
    <citation type="submission" date="2025-08" db="UniProtKB">
        <authorList>
            <consortium name="RefSeq"/>
        </authorList>
    </citation>
    <scope>IDENTIFICATION</scope>
    <source>
        <tissue evidence="10">Tentacle</tissue>
    </source>
</reference>
<dbReference type="SMART" id="SM00216">
    <property type="entry name" value="VWD"/>
    <property type="match status" value="1"/>
</dbReference>
<dbReference type="InterPro" id="IPR003961">
    <property type="entry name" value="FN3_dom"/>
</dbReference>
<dbReference type="Gene3D" id="2.10.25.10">
    <property type="entry name" value="Laminin"/>
    <property type="match status" value="2"/>
</dbReference>
<dbReference type="OrthoDB" id="382013at2759"/>
<dbReference type="InterPro" id="IPR001846">
    <property type="entry name" value="VWF_type-D"/>
</dbReference>
<organism evidence="9 10">
    <name type="scientific">Actinia tenebrosa</name>
    <name type="common">Australian red waratah sea anemone</name>
    <dbReference type="NCBI Taxonomy" id="6105"/>
    <lineage>
        <taxon>Eukaryota</taxon>
        <taxon>Metazoa</taxon>
        <taxon>Cnidaria</taxon>
        <taxon>Anthozoa</taxon>
        <taxon>Hexacorallia</taxon>
        <taxon>Actiniaria</taxon>
        <taxon>Actiniidae</taxon>
        <taxon>Actinia</taxon>
    </lineage>
</organism>
<evidence type="ECO:0000256" key="4">
    <source>
        <dbReference type="ARBA" id="ARBA00023180"/>
    </source>
</evidence>
<sequence>MAYCAGNKTPCPRGMTGIAPNCNVSKIVEFPYSDVPRPKVDYVKNISTLAMSCKFDFPPWNNVSYAVKWFADGKLIRTQWMCVDEKVGTCERNNLESIINFGTFKMGQNLHCGISMKYSTSPDNKWSMAKYSNNFYVGIEVTPRVAIFVKECERNSDVNVNLRPTVPIIYKSLYLSPLDHLDVTILVPKRYSYQRKHIAVTTCNVKLKTEDILTGKNITIKAICDDLNEGSSNEENLEKSQFHFVPESTYLPWVGYRPPALVIKINNTEKKTCSGLGDPHYVTFDGKTFDFYEPGVYLMYSNPNKSVEVQARLWLCTYAKRQVSCNCGVAIRERNDIVVLSVCNAKLIHEPSKSSPIMINQRNAEHKPLADGLYIYKKSTGGKMEYNVLLPSGTLVRVSRHSLGLDIYIDAPSTDKSHVSGFCGNFNDDPNDDLKGKDGVLYTNYNEFGRTWIIPYEMSYFKIDPTPIPPIPDVESCSCPTEETENAMTLCNKTGNYYYDLKSYGEIFTLLQTPSDDQSNYGSKKRSVDGHWYSDNIIDHVDRSYFVDDPQVQHAMNRIRSKRSPKAEMSKEEATKYCRSHIEDTNAGRSCKDVSSANIEIAMEQCITDLELSGETAFAYSAFDFMAYECKDAIFKNVSLYTRSPDGDLVPPTELVKDLCPSDCSGRGKCKNRTCICDEGYTALDCSMEIGAVPEVLGIYNGGLCDLRERPCRKTNIKGQYFISSENLTCHVQEIEVFPGPWSPRGQPIKLPGDMFDLYGVKCDLPDPPTRLGDYDQEGTPAGGLIISVSNDGFNASVLRLRHVSFDSKCMNCSNSSICERKPNSCLIRGHCFAANEPNPRDWCQQCIPRDDQNSWTRRKINQAPKFTTKKTMFAVKEEDLVIQLKATDPDNRPVTFSLLSSTATGHTLSTAGLLRWKVTSNEKFTFKVTDECEAFDTTDMRVRIVQCPCLNGGQCVPHPYHPRGSGLYQCKCVNGFSGDTCERCPGLVCPPRNLSVTTLSSTKIQVEWVEPQDKALDYYLLEYGPKEQKPKMKRVSKTMTSYTLTELRKFTDYRIGLSVVNADRTKKVEVSAKTAEDVPDAPPLITDITPVSHDTMKVTWSPIVEDKRNGIIKGYRIYYKAGLPGGNWGKWRSLTTRDGDAKSAIVTRLKPATSYCFKMSAFTRKGQYRLWMTSECWMKKTASQNEE</sequence>
<dbReference type="SMART" id="SM00060">
    <property type="entry name" value="FN3"/>
    <property type="match status" value="2"/>
</dbReference>
<dbReference type="FunCoup" id="A0A6P8HAX4">
    <property type="interactions" value="158"/>
</dbReference>
<keyword evidence="5" id="KW-0245">EGF-like domain</keyword>
<dbReference type="InterPro" id="IPR036116">
    <property type="entry name" value="FN3_sf"/>
</dbReference>
<dbReference type="InterPro" id="IPR013783">
    <property type="entry name" value="Ig-like_fold"/>
</dbReference>
<evidence type="ECO:0000313" key="9">
    <source>
        <dbReference type="Proteomes" id="UP000515163"/>
    </source>
</evidence>
<dbReference type="PANTHER" id="PTHR14949:SF54">
    <property type="entry name" value="VWFD DOMAIN-CONTAINING PROTEIN"/>
    <property type="match status" value="1"/>
</dbReference>
<dbReference type="PANTHER" id="PTHR14949">
    <property type="entry name" value="EGF-LIKE-DOMAIN, MULTIPLE 7, 8"/>
    <property type="match status" value="1"/>
</dbReference>
<dbReference type="Pfam" id="PF26129">
    <property type="entry name" value="Vwde"/>
    <property type="match status" value="1"/>
</dbReference>
<evidence type="ECO:0000259" key="6">
    <source>
        <dbReference type="PROSITE" id="PS50026"/>
    </source>
</evidence>
<dbReference type="GeneID" id="116287145"/>
<dbReference type="CDD" id="cd00063">
    <property type="entry name" value="FN3"/>
    <property type="match status" value="2"/>
</dbReference>
<keyword evidence="3 5" id="KW-1015">Disulfide bond</keyword>
<evidence type="ECO:0000256" key="2">
    <source>
        <dbReference type="ARBA" id="ARBA00022729"/>
    </source>
</evidence>
<dbReference type="InterPro" id="IPR058727">
    <property type="entry name" value="Helical_Vwde"/>
</dbReference>
<dbReference type="Proteomes" id="UP000515163">
    <property type="component" value="Unplaced"/>
</dbReference>
<keyword evidence="2" id="KW-0732">Signal</keyword>
<evidence type="ECO:0000259" key="7">
    <source>
        <dbReference type="PROSITE" id="PS50853"/>
    </source>
</evidence>
<evidence type="ECO:0000313" key="10">
    <source>
        <dbReference type="RefSeq" id="XP_031549645.1"/>
    </source>
</evidence>
<evidence type="ECO:0000256" key="5">
    <source>
        <dbReference type="PROSITE-ProRule" id="PRU00076"/>
    </source>
</evidence>
<dbReference type="Pfam" id="PF00041">
    <property type="entry name" value="fn3"/>
    <property type="match status" value="2"/>
</dbReference>
<dbReference type="SMART" id="SM00181">
    <property type="entry name" value="EGF"/>
    <property type="match status" value="2"/>
</dbReference>
<dbReference type="Pfam" id="PF00008">
    <property type="entry name" value="EGF"/>
    <property type="match status" value="1"/>
</dbReference>
<comment type="similarity">
    <text evidence="1">Belongs to the EGF domain peptide family.</text>
</comment>
<dbReference type="InterPro" id="IPR000742">
    <property type="entry name" value="EGF"/>
</dbReference>
<evidence type="ECO:0000259" key="8">
    <source>
        <dbReference type="PROSITE" id="PS51233"/>
    </source>
</evidence>
<feature type="domain" description="Fibronectin type-III" evidence="7">
    <location>
        <begin position="991"/>
        <end position="1082"/>
    </location>
</feature>
<keyword evidence="9" id="KW-1185">Reference proteome</keyword>
<dbReference type="FunFam" id="2.10.25.10:FF:000001">
    <property type="entry name" value="Tenascin C"/>
    <property type="match status" value="1"/>
</dbReference>
<dbReference type="SUPFAM" id="SSF49265">
    <property type="entry name" value="Fibronectin type III"/>
    <property type="match status" value="1"/>
</dbReference>
<dbReference type="AlphaFoldDB" id="A0A6P8HAX4"/>
<protein>
    <submittedName>
        <fullName evidence="10">von Willebrand factor D and EGF domain-containing protein-like</fullName>
    </submittedName>
</protein>
<dbReference type="PROSITE" id="PS51233">
    <property type="entry name" value="VWFD"/>
    <property type="match status" value="1"/>
</dbReference>
<dbReference type="GO" id="GO:0005102">
    <property type="term" value="F:signaling receptor binding"/>
    <property type="evidence" value="ECO:0007669"/>
    <property type="project" value="TreeGrafter"/>
</dbReference>
<name>A0A6P8HAX4_ACTTE</name>
<dbReference type="CDD" id="cd00054">
    <property type="entry name" value="EGF_CA"/>
    <property type="match status" value="1"/>
</dbReference>
<dbReference type="RefSeq" id="XP_031549645.1">
    <property type="nucleotide sequence ID" value="XM_031693785.1"/>
</dbReference>
<dbReference type="PROSITE" id="PS01186">
    <property type="entry name" value="EGF_2"/>
    <property type="match status" value="1"/>
</dbReference>
<dbReference type="PROSITE" id="PS50853">
    <property type="entry name" value="FN3"/>
    <property type="match status" value="2"/>
</dbReference>
<gene>
    <name evidence="10" type="primary">LOC116287145</name>
</gene>
<accession>A0A6P8HAX4</accession>
<feature type="disulfide bond" evidence="5">
    <location>
        <begin position="973"/>
        <end position="982"/>
    </location>
</feature>
<dbReference type="InterPro" id="IPR050969">
    <property type="entry name" value="Dev_Signal_Modulators"/>
</dbReference>
<comment type="caution">
    <text evidence="5">Lacks conserved residue(s) required for the propagation of feature annotation.</text>
</comment>
<dbReference type="PROSITE" id="PS00022">
    <property type="entry name" value="EGF_1"/>
    <property type="match status" value="1"/>
</dbReference>
<feature type="domain" description="Fibronectin type-III" evidence="7">
    <location>
        <begin position="1083"/>
        <end position="1185"/>
    </location>
</feature>
<dbReference type="GO" id="GO:0009986">
    <property type="term" value="C:cell surface"/>
    <property type="evidence" value="ECO:0007669"/>
    <property type="project" value="TreeGrafter"/>
</dbReference>
<proteinExistence type="inferred from homology"/>
<dbReference type="GO" id="GO:0005576">
    <property type="term" value="C:extracellular region"/>
    <property type="evidence" value="ECO:0007669"/>
    <property type="project" value="TreeGrafter"/>
</dbReference>
<dbReference type="KEGG" id="aten:116287145"/>
<feature type="domain" description="VWFD" evidence="8">
    <location>
        <begin position="271"/>
        <end position="460"/>
    </location>
</feature>
<evidence type="ECO:0000256" key="3">
    <source>
        <dbReference type="ARBA" id="ARBA00023157"/>
    </source>
</evidence>
<dbReference type="FunFam" id="2.10.25.10:FF:000499">
    <property type="entry name" value="Predicted protein"/>
    <property type="match status" value="1"/>
</dbReference>